<keyword evidence="3" id="KW-1185">Reference proteome</keyword>
<evidence type="ECO:0000313" key="2">
    <source>
        <dbReference type="EMBL" id="TDQ54771.1"/>
    </source>
</evidence>
<dbReference type="AlphaFoldDB" id="A0A4R6V3C7"/>
<reference evidence="2 3" key="1">
    <citation type="submission" date="2019-03" db="EMBL/GenBank/DDBJ databases">
        <title>Genomic Encyclopedia of Type Strains, Phase IV (KMG-IV): sequencing the most valuable type-strain genomes for metagenomic binning, comparative biology and taxonomic classification.</title>
        <authorList>
            <person name="Goeker M."/>
        </authorList>
    </citation>
    <scope>NUCLEOTIDE SEQUENCE [LARGE SCALE GENOMIC DNA]</scope>
    <source>
        <strain evidence="2 3">DSM 46770</strain>
    </source>
</reference>
<evidence type="ECO:0000313" key="3">
    <source>
        <dbReference type="Proteomes" id="UP000295281"/>
    </source>
</evidence>
<feature type="transmembrane region" description="Helical" evidence="1">
    <location>
        <begin position="88"/>
        <end position="114"/>
    </location>
</feature>
<accession>A0A4R6V3C7</accession>
<organism evidence="2 3">
    <name type="scientific">Actinorugispora endophytica</name>
    <dbReference type="NCBI Taxonomy" id="1605990"/>
    <lineage>
        <taxon>Bacteria</taxon>
        <taxon>Bacillati</taxon>
        <taxon>Actinomycetota</taxon>
        <taxon>Actinomycetes</taxon>
        <taxon>Streptosporangiales</taxon>
        <taxon>Nocardiopsidaceae</taxon>
        <taxon>Actinorugispora</taxon>
    </lineage>
</organism>
<proteinExistence type="predicted"/>
<dbReference type="Pfam" id="PF11255">
    <property type="entry name" value="DUF3054"/>
    <property type="match status" value="1"/>
</dbReference>
<dbReference type="RefSeq" id="WP_133739401.1">
    <property type="nucleotide sequence ID" value="NZ_SNYN01000001.1"/>
</dbReference>
<comment type="caution">
    <text evidence="2">The sequence shown here is derived from an EMBL/GenBank/DDBJ whole genome shotgun (WGS) entry which is preliminary data.</text>
</comment>
<keyword evidence="1" id="KW-0472">Membrane</keyword>
<evidence type="ECO:0000256" key="1">
    <source>
        <dbReference type="SAM" id="Phobius"/>
    </source>
</evidence>
<dbReference type="EMBL" id="SNYN01000001">
    <property type="protein sequence ID" value="TDQ54771.1"/>
    <property type="molecule type" value="Genomic_DNA"/>
</dbReference>
<sequence>MRSLWALLADAAVVLLFVLIGRSSHDEGNALLGVAATLWPFAAALALGWLATRAWRAPAAPVRTGLGLWAVTVIGAMALRAVSGAGTAVSFIVVTTLFLGAGLLGWRAVASWVLSRRAGSAAR</sequence>
<gene>
    <name evidence="2" type="ORF">EV190_10187</name>
</gene>
<dbReference type="InterPro" id="IPR021414">
    <property type="entry name" value="DUF3054"/>
</dbReference>
<dbReference type="Proteomes" id="UP000295281">
    <property type="component" value="Unassembled WGS sequence"/>
</dbReference>
<dbReference type="OrthoDB" id="3698172at2"/>
<keyword evidence="1" id="KW-0812">Transmembrane</keyword>
<keyword evidence="1" id="KW-1133">Transmembrane helix</keyword>
<name>A0A4R6V3C7_9ACTN</name>
<feature type="transmembrane region" description="Helical" evidence="1">
    <location>
        <begin position="31"/>
        <end position="52"/>
    </location>
</feature>
<feature type="transmembrane region" description="Helical" evidence="1">
    <location>
        <begin position="64"/>
        <end position="82"/>
    </location>
</feature>
<protein>
    <submittedName>
        <fullName evidence="2">DUF3054 family protein</fullName>
    </submittedName>
</protein>